<protein>
    <recommendedName>
        <fullName evidence="2">Protein FAM50 homolog</fullName>
    </recommendedName>
</protein>
<dbReference type="InterPro" id="IPR007005">
    <property type="entry name" value="XAP5"/>
</dbReference>
<dbReference type="Pfam" id="PF04921">
    <property type="entry name" value="XAP5"/>
    <property type="match status" value="1"/>
</dbReference>
<evidence type="ECO:0000256" key="2">
    <source>
        <dbReference type="ARBA" id="ARBA00016617"/>
    </source>
</evidence>
<accession>A0AAF3EFW0</accession>
<dbReference type="GO" id="GO:0006325">
    <property type="term" value="P:chromatin organization"/>
    <property type="evidence" value="ECO:0007669"/>
    <property type="project" value="TreeGrafter"/>
</dbReference>
<dbReference type="AlphaFoldDB" id="A0AAF3EFW0"/>
<reference evidence="6" key="1">
    <citation type="submission" date="2024-02" db="UniProtKB">
        <authorList>
            <consortium name="WormBaseParasite"/>
        </authorList>
    </citation>
    <scope>IDENTIFICATION</scope>
</reference>
<evidence type="ECO:0000256" key="1">
    <source>
        <dbReference type="ARBA" id="ARBA00009980"/>
    </source>
</evidence>
<evidence type="ECO:0000313" key="6">
    <source>
        <dbReference type="WBParaSite" id="MBELARI_LOCUS12869"/>
    </source>
</evidence>
<evidence type="ECO:0000256" key="3">
    <source>
        <dbReference type="SAM" id="MobiDB-lite"/>
    </source>
</evidence>
<evidence type="ECO:0000259" key="4">
    <source>
        <dbReference type="Pfam" id="PF04921"/>
    </source>
</evidence>
<feature type="region of interest" description="Disordered" evidence="3">
    <location>
        <begin position="1"/>
        <end position="31"/>
    </location>
</feature>
<dbReference type="InterPro" id="IPR048337">
    <property type="entry name" value="FAM50A/XAP5_C"/>
</dbReference>
<name>A0AAF3EFW0_9BILA</name>
<dbReference type="PANTHER" id="PTHR12722:SF0">
    <property type="entry name" value="PROTEIN FAM50A"/>
    <property type="match status" value="1"/>
</dbReference>
<dbReference type="WBParaSite" id="MBELARI_LOCUS12869">
    <property type="protein sequence ID" value="MBELARI_LOCUS12869"/>
    <property type="gene ID" value="MBELARI_LOCUS12869"/>
</dbReference>
<dbReference type="PANTHER" id="PTHR12722">
    <property type="entry name" value="XAP-5 PROTEIN-RELATED"/>
    <property type="match status" value="1"/>
</dbReference>
<evidence type="ECO:0000313" key="5">
    <source>
        <dbReference type="Proteomes" id="UP000887575"/>
    </source>
</evidence>
<feature type="domain" description="FAM50A/XAP5 C-terminal" evidence="4">
    <location>
        <begin position="175"/>
        <end position="312"/>
    </location>
</feature>
<sequence length="319" mass="37055">MSRADSGRIIHLNKARERAKEDAEKQRKKIEEDRARAAAGITDKFTVNVSAVEHEIRTKTVGLVTLSQMKESQKDAVVHREAEVVKSLSESKKKGKSKEDIKESKEEVAQKRILSFAGDDDEEEEEVFIPKKRLGMDPSVDTSFLPDRERELALEKRKEDLAREWQAQQELEKNEEITVAFAYWDGSSHRKSTKMKKGHTISQFLIKAIECFKKEFSELRTCTPENMMFIKEDLIIPQHYTFQDFIVTKAMGKTGPLWQFDASADIRIRQDPDAMESHPAKVVLRSWYEKNKHIYPASRWEPFVPKKVYKHEIDDLETI</sequence>
<dbReference type="Proteomes" id="UP000887575">
    <property type="component" value="Unassembled WGS sequence"/>
</dbReference>
<dbReference type="GO" id="GO:0005634">
    <property type="term" value="C:nucleus"/>
    <property type="evidence" value="ECO:0007669"/>
    <property type="project" value="InterPro"/>
</dbReference>
<comment type="similarity">
    <text evidence="1">Belongs to the FAM50 family.</text>
</comment>
<feature type="region of interest" description="Disordered" evidence="3">
    <location>
        <begin position="70"/>
        <end position="104"/>
    </location>
</feature>
<feature type="compositionally biased region" description="Basic and acidic residues" evidence="3">
    <location>
        <begin position="71"/>
        <end position="104"/>
    </location>
</feature>
<organism evidence="5 6">
    <name type="scientific">Mesorhabditis belari</name>
    <dbReference type="NCBI Taxonomy" id="2138241"/>
    <lineage>
        <taxon>Eukaryota</taxon>
        <taxon>Metazoa</taxon>
        <taxon>Ecdysozoa</taxon>
        <taxon>Nematoda</taxon>
        <taxon>Chromadorea</taxon>
        <taxon>Rhabditida</taxon>
        <taxon>Rhabditina</taxon>
        <taxon>Rhabditomorpha</taxon>
        <taxon>Rhabditoidea</taxon>
        <taxon>Rhabditidae</taxon>
        <taxon>Mesorhabditinae</taxon>
        <taxon>Mesorhabditis</taxon>
    </lineage>
</organism>
<keyword evidence="5" id="KW-1185">Reference proteome</keyword>
<proteinExistence type="inferred from homology"/>